<evidence type="ECO:0000256" key="2">
    <source>
        <dbReference type="ARBA" id="ARBA00006275"/>
    </source>
</evidence>
<feature type="signal peptide" evidence="6">
    <location>
        <begin position="1"/>
        <end position="22"/>
    </location>
</feature>
<dbReference type="PROSITE" id="PS51257">
    <property type="entry name" value="PROKAR_LIPOPROTEIN"/>
    <property type="match status" value="1"/>
</dbReference>
<dbReference type="Proteomes" id="UP000075606">
    <property type="component" value="Unassembled WGS sequence"/>
</dbReference>
<name>A0A150XBA8_9BACT</name>
<dbReference type="EMBL" id="LRPC01000012">
    <property type="protein sequence ID" value="KYG76029.1"/>
    <property type="molecule type" value="Genomic_DNA"/>
</dbReference>
<keyword evidence="9" id="KW-1185">Reference proteome</keyword>
<keyword evidence="3 6" id="KW-0732">Signal</keyword>
<comment type="caution">
    <text evidence="8">The sequence shown here is derived from an EMBL/GenBank/DDBJ whole genome shotgun (WGS) entry which is preliminary data.</text>
</comment>
<organism evidence="8 9">
    <name type="scientific">Roseivirga spongicola</name>
    <dbReference type="NCBI Taxonomy" id="333140"/>
    <lineage>
        <taxon>Bacteria</taxon>
        <taxon>Pseudomonadati</taxon>
        <taxon>Bacteroidota</taxon>
        <taxon>Cytophagia</taxon>
        <taxon>Cytophagales</taxon>
        <taxon>Roseivirgaceae</taxon>
        <taxon>Roseivirga</taxon>
    </lineage>
</organism>
<evidence type="ECO:0000256" key="5">
    <source>
        <dbReference type="ARBA" id="ARBA00023237"/>
    </source>
</evidence>
<sequence>MNKLQYFKSLFALSLTLVFATACDDSLDDPLEGQVLVEGTDYTLTENMPLLRIGAYDLLYDLQWETFPIISVRGDDVNPAGDQFPLTETDQFRYDRSFWMYNSTWLNFYDDIIKWHGAMEEIAKYQANAANPAEGDQYIAEIKVMIGWELLQLSRLWGDILIPTSSQTDDLYTTPVSSQQEVMQHISDLMDEAAPLLASIRPNQRTDIKGGITKYTALAVKAMANLEMKNYQGVADATGEIISSGAFELYNDYYELFKVPGKLSNESLLEFQYSDFGQSSGNAEYYLHQFFGPNNWTPAVAGSGAGWGFWEPSMKYIKFMLDRNETVRLETSVLFTREGIEMIQSDPNYTNLPAFVSNTTRDGDVIGRTDAQPNPRAKFSSGKHYLPSNQLTTGRVRYGENKNVLVIRYSEILLMHAEALVSGATSSAMSAVDAVNEVRGRAGLTDLATVTLDDVLNEKFAEFGLEWGIRFYDVVRNGRTTELNRDGRTFGTDDQYLPYPLAQLDLLTQLSDN</sequence>
<dbReference type="AlphaFoldDB" id="A0A150XBA8"/>
<dbReference type="InterPro" id="IPR011990">
    <property type="entry name" value="TPR-like_helical_dom_sf"/>
</dbReference>
<evidence type="ECO:0000256" key="6">
    <source>
        <dbReference type="SAM" id="SignalP"/>
    </source>
</evidence>
<dbReference type="STRING" id="333140.AWW68_09395"/>
<feature type="chain" id="PRO_5007574535" evidence="6">
    <location>
        <begin position="23"/>
        <end position="513"/>
    </location>
</feature>
<evidence type="ECO:0000259" key="7">
    <source>
        <dbReference type="Pfam" id="PF07980"/>
    </source>
</evidence>
<comment type="similarity">
    <text evidence="2">Belongs to the SusD family.</text>
</comment>
<evidence type="ECO:0000313" key="8">
    <source>
        <dbReference type="EMBL" id="KYG76029.1"/>
    </source>
</evidence>
<dbReference type="Pfam" id="PF12771">
    <property type="entry name" value="SusD-like_2"/>
    <property type="match status" value="1"/>
</dbReference>
<evidence type="ECO:0000313" key="9">
    <source>
        <dbReference type="Proteomes" id="UP000075606"/>
    </source>
</evidence>
<dbReference type="GO" id="GO:0009279">
    <property type="term" value="C:cell outer membrane"/>
    <property type="evidence" value="ECO:0007669"/>
    <property type="project" value="UniProtKB-SubCell"/>
</dbReference>
<keyword evidence="4" id="KW-0472">Membrane</keyword>
<accession>A0A150XBA8</accession>
<evidence type="ECO:0000256" key="3">
    <source>
        <dbReference type="ARBA" id="ARBA00022729"/>
    </source>
</evidence>
<dbReference type="InterPro" id="IPR012944">
    <property type="entry name" value="SusD_RagB_dom"/>
</dbReference>
<protein>
    <submittedName>
        <fullName evidence="8">Glycan metabolism protein RagB</fullName>
    </submittedName>
</protein>
<evidence type="ECO:0000256" key="1">
    <source>
        <dbReference type="ARBA" id="ARBA00004442"/>
    </source>
</evidence>
<dbReference type="RefSeq" id="WP_068220381.1">
    <property type="nucleotide sequence ID" value="NZ_LRPC01000012.1"/>
</dbReference>
<comment type="subcellular location">
    <subcellularLocation>
        <location evidence="1">Cell outer membrane</location>
    </subcellularLocation>
</comment>
<evidence type="ECO:0000256" key="4">
    <source>
        <dbReference type="ARBA" id="ARBA00023136"/>
    </source>
</evidence>
<gene>
    <name evidence="8" type="ORF">AWW68_09395</name>
</gene>
<feature type="domain" description="RagB/SusD" evidence="7">
    <location>
        <begin position="266"/>
        <end position="493"/>
    </location>
</feature>
<proteinExistence type="inferred from homology"/>
<dbReference type="Gene3D" id="1.25.40.390">
    <property type="match status" value="1"/>
</dbReference>
<dbReference type="SUPFAM" id="SSF48452">
    <property type="entry name" value="TPR-like"/>
    <property type="match status" value="1"/>
</dbReference>
<dbReference type="OrthoDB" id="617686at2"/>
<dbReference type="InterPro" id="IPR041662">
    <property type="entry name" value="SusD-like_2"/>
</dbReference>
<dbReference type="Pfam" id="PF07980">
    <property type="entry name" value="SusD_RagB"/>
    <property type="match status" value="1"/>
</dbReference>
<reference evidence="8 9" key="1">
    <citation type="submission" date="2016-01" db="EMBL/GenBank/DDBJ databases">
        <title>Genome sequencing of Roseivirga spongicola UST030701-084.</title>
        <authorList>
            <person name="Selvaratnam C."/>
            <person name="Thevarajoo S."/>
            <person name="Goh K.M."/>
            <person name="Ee R."/>
            <person name="Chan K.-G."/>
            <person name="Chong C.S."/>
        </authorList>
    </citation>
    <scope>NUCLEOTIDE SEQUENCE [LARGE SCALE GENOMIC DNA]</scope>
    <source>
        <strain evidence="8 9">UST030701-084</strain>
    </source>
</reference>
<keyword evidence="5" id="KW-0998">Cell outer membrane</keyword>